<protein>
    <submittedName>
        <fullName evidence="3">Phage terminase small subunit</fullName>
    </submittedName>
</protein>
<dbReference type="EMBL" id="JAASQI010000002">
    <property type="protein sequence ID" value="NIJ57215.1"/>
    <property type="molecule type" value="Genomic_DNA"/>
</dbReference>
<keyword evidence="4" id="KW-1185">Reference proteome</keyword>
<dbReference type="RefSeq" id="WP_166949514.1">
    <property type="nucleotide sequence ID" value="NZ_JAASQI010000002.1"/>
</dbReference>
<sequence>MALTPRQGRFVDEYMKSLNATQAAIRAGYSAKTADVQGPQLLRKTSVANELAKRQGRLAAKTEITKDRIVAELAKLAFYDVRKAVKWGPGEYEKALDDGTVARSSGVLLIDSDDLDAETAAAISEVGNTRDGVKIKFHDKRGALVDLAKMLGMYDGGKDDDDDPPPLHIKIDVRDAVSDVRVTKPEPE</sequence>
<keyword evidence="1" id="KW-1188">Viral release from host cell</keyword>
<accession>A0ABX0UZ40</accession>
<proteinExistence type="predicted"/>
<reference evidence="3 4" key="1">
    <citation type="submission" date="2020-03" db="EMBL/GenBank/DDBJ databases">
        <title>Genomic Encyclopedia of Type Strains, Phase IV (KMG-IV): sequencing the most valuable type-strain genomes for metagenomic binning, comparative biology and taxonomic classification.</title>
        <authorList>
            <person name="Goeker M."/>
        </authorList>
    </citation>
    <scope>NUCLEOTIDE SEQUENCE [LARGE SCALE GENOMIC DNA]</scope>
    <source>
        <strain evidence="3 4">DSM 103870</strain>
    </source>
</reference>
<organism evidence="3 4">
    <name type="scientific">Pseudochelatococcus lubricantis</name>
    <dbReference type="NCBI Taxonomy" id="1538102"/>
    <lineage>
        <taxon>Bacteria</taxon>
        <taxon>Pseudomonadati</taxon>
        <taxon>Pseudomonadota</taxon>
        <taxon>Alphaproteobacteria</taxon>
        <taxon>Hyphomicrobiales</taxon>
        <taxon>Chelatococcaceae</taxon>
        <taxon>Pseudochelatococcus</taxon>
    </lineage>
</organism>
<dbReference type="PANTHER" id="PTHR41328:SF2">
    <property type="entry name" value="TERMINASE SMALL SUBUNIT"/>
    <property type="match status" value="1"/>
</dbReference>
<dbReference type="PANTHER" id="PTHR41328">
    <property type="entry name" value="TERMINASE SMALL SUBUNIT-RELATED"/>
    <property type="match status" value="1"/>
</dbReference>
<dbReference type="InterPro" id="IPR005335">
    <property type="entry name" value="Terminase_ssu"/>
</dbReference>
<dbReference type="InterPro" id="IPR038713">
    <property type="entry name" value="Terminase_Gp1_N_sf"/>
</dbReference>
<evidence type="ECO:0000256" key="2">
    <source>
        <dbReference type="ARBA" id="ARBA00023219"/>
    </source>
</evidence>
<dbReference type="Pfam" id="PF03592">
    <property type="entry name" value="Terminase_2"/>
    <property type="match status" value="1"/>
</dbReference>
<keyword evidence="2" id="KW-0231">Viral genome packaging</keyword>
<comment type="caution">
    <text evidence="3">The sequence shown here is derived from an EMBL/GenBank/DDBJ whole genome shotgun (WGS) entry which is preliminary data.</text>
</comment>
<dbReference type="Gene3D" id="1.10.10.1400">
    <property type="entry name" value="Terminase, small subunit, N-terminal DNA-binding domain, HTH motif"/>
    <property type="match status" value="1"/>
</dbReference>
<dbReference type="Proteomes" id="UP001429580">
    <property type="component" value="Unassembled WGS sequence"/>
</dbReference>
<evidence type="ECO:0000256" key="1">
    <source>
        <dbReference type="ARBA" id="ARBA00022612"/>
    </source>
</evidence>
<evidence type="ECO:0000313" key="3">
    <source>
        <dbReference type="EMBL" id="NIJ57215.1"/>
    </source>
</evidence>
<evidence type="ECO:0000313" key="4">
    <source>
        <dbReference type="Proteomes" id="UP001429580"/>
    </source>
</evidence>
<gene>
    <name evidence="3" type="ORF">FHS82_001041</name>
</gene>
<dbReference type="InterPro" id="IPR052404">
    <property type="entry name" value="SPP1-like_terminase"/>
</dbReference>
<name>A0ABX0UZ40_9HYPH</name>